<gene>
    <name evidence="1" type="ORF">GEAM_2267</name>
</gene>
<reference evidence="1 2" key="1">
    <citation type="submission" date="2014-05" db="EMBL/GenBank/DDBJ databases">
        <title>ATOL: Assembling a taxonomically balanced genome-scale reconstruction of the evolutionary history of the Enterobacteriaceae.</title>
        <authorList>
            <person name="Plunkett G.III."/>
            <person name="Neeno-Eckwall E.C."/>
            <person name="Glasner J.D."/>
            <person name="Perna N.T."/>
        </authorList>
    </citation>
    <scope>NUCLEOTIDE SEQUENCE [LARGE SCALE GENOMIC DNA]</scope>
    <source>
        <strain evidence="1 2">ATCC 33852</strain>
    </source>
</reference>
<dbReference type="Proteomes" id="UP000028640">
    <property type="component" value="Unassembled WGS sequence"/>
</dbReference>
<comment type="caution">
    <text evidence="1">The sequence shown here is derived from an EMBL/GenBank/DDBJ whole genome shotgun (WGS) entry which is preliminary data.</text>
</comment>
<protein>
    <submittedName>
        <fullName evidence="1">Uncharacterized protein</fullName>
    </submittedName>
</protein>
<evidence type="ECO:0000313" key="2">
    <source>
        <dbReference type="Proteomes" id="UP000028640"/>
    </source>
</evidence>
<evidence type="ECO:0000313" key="1">
    <source>
        <dbReference type="EMBL" id="KFC80942.1"/>
    </source>
</evidence>
<name>A0A085GB47_EWIA3</name>
<sequence>MSKCLPAAEKDGSWQIQCSPIKGGEALQFVVYPADKSPYDVATSFYLVADNDLARKNANDGLLSYLMIDTDKKEHKI</sequence>
<dbReference type="eggNOG" id="ENOG5033NPK">
    <property type="taxonomic scope" value="Bacteria"/>
</dbReference>
<dbReference type="EMBL" id="JMPJ01000053">
    <property type="protein sequence ID" value="KFC80942.1"/>
    <property type="molecule type" value="Genomic_DNA"/>
</dbReference>
<organism evidence="1 2">
    <name type="scientific">Ewingella americana (strain ATCC 33852 / DSM 4580 / CCUG 14506 / JCM 5911 / LMG 7869 / NCTC 12157 / CDC 1468-78)</name>
    <dbReference type="NCBI Taxonomy" id="910964"/>
    <lineage>
        <taxon>Bacteria</taxon>
        <taxon>Pseudomonadati</taxon>
        <taxon>Pseudomonadota</taxon>
        <taxon>Gammaproteobacteria</taxon>
        <taxon>Enterobacterales</taxon>
        <taxon>Yersiniaceae</taxon>
        <taxon>Ewingella</taxon>
    </lineage>
</organism>
<proteinExistence type="predicted"/>
<dbReference type="AlphaFoldDB" id="A0A085GB47"/>
<accession>A0A085GB47</accession>
<keyword evidence="2" id="KW-1185">Reference proteome</keyword>